<dbReference type="AlphaFoldDB" id="A0AA38CU60"/>
<reference evidence="1" key="1">
    <citation type="journal article" date="2014" name="Int. J. Syst. Evol. Microbiol.">
        <title>Complete genome sequence of Corynebacterium casei LMG S-19264T (=DSM 44701T), isolated from a smear-ripened cheese.</title>
        <authorList>
            <consortium name="US DOE Joint Genome Institute (JGI-PGF)"/>
            <person name="Walter F."/>
            <person name="Albersmeier A."/>
            <person name="Kalinowski J."/>
            <person name="Ruckert C."/>
        </authorList>
    </citation>
    <scope>NUCLEOTIDE SEQUENCE</scope>
    <source>
        <strain evidence="1">NBRC 112290</strain>
    </source>
</reference>
<organism evidence="1 2">
    <name type="scientific">Litorihabitans aurantiacus</name>
    <dbReference type="NCBI Taxonomy" id="1930061"/>
    <lineage>
        <taxon>Bacteria</taxon>
        <taxon>Bacillati</taxon>
        <taxon>Actinomycetota</taxon>
        <taxon>Actinomycetes</taxon>
        <taxon>Micrococcales</taxon>
        <taxon>Beutenbergiaceae</taxon>
        <taxon>Litorihabitans</taxon>
    </lineage>
</organism>
<evidence type="ECO:0000313" key="2">
    <source>
        <dbReference type="Proteomes" id="UP001157161"/>
    </source>
</evidence>
<proteinExistence type="predicted"/>
<gene>
    <name evidence="1" type="ORF">GCM10025875_24160</name>
</gene>
<dbReference type="EMBL" id="BSUM01000001">
    <property type="protein sequence ID" value="GMA32424.1"/>
    <property type="molecule type" value="Genomic_DNA"/>
</dbReference>
<comment type="caution">
    <text evidence="1">The sequence shown here is derived from an EMBL/GenBank/DDBJ whole genome shotgun (WGS) entry which is preliminary data.</text>
</comment>
<accession>A0AA38CU60</accession>
<protein>
    <submittedName>
        <fullName evidence="1">Uncharacterized protein</fullName>
    </submittedName>
</protein>
<keyword evidence="2" id="KW-1185">Reference proteome</keyword>
<dbReference type="Proteomes" id="UP001157161">
    <property type="component" value="Unassembled WGS sequence"/>
</dbReference>
<name>A0AA38CU60_9MICO</name>
<reference evidence="1" key="2">
    <citation type="submission" date="2023-02" db="EMBL/GenBank/DDBJ databases">
        <authorList>
            <person name="Sun Q."/>
            <person name="Mori K."/>
        </authorList>
    </citation>
    <scope>NUCLEOTIDE SEQUENCE</scope>
    <source>
        <strain evidence="1">NBRC 112290</strain>
    </source>
</reference>
<sequence>MSSPVTSLDPTLTGADDLAVAVARTASPAHLAVALDFDGVLAPWGTTRWASP</sequence>
<evidence type="ECO:0000313" key="1">
    <source>
        <dbReference type="EMBL" id="GMA32424.1"/>
    </source>
</evidence>